<name>A0A1M5TBJ1_9RHOB</name>
<dbReference type="EMBL" id="FQXB01000010">
    <property type="protein sequence ID" value="SHH48175.1"/>
    <property type="molecule type" value="Genomic_DNA"/>
</dbReference>
<dbReference type="STRING" id="1508389.SAMN05444003_3317"/>
<accession>A0A1M5TBJ1</accession>
<dbReference type="Proteomes" id="UP000184074">
    <property type="component" value="Unassembled WGS sequence"/>
</dbReference>
<dbReference type="AlphaFoldDB" id="A0A1M5TBJ1"/>
<proteinExistence type="predicted"/>
<organism evidence="1 2">
    <name type="scientific">Cognatiyoonia sediminum</name>
    <dbReference type="NCBI Taxonomy" id="1508389"/>
    <lineage>
        <taxon>Bacteria</taxon>
        <taxon>Pseudomonadati</taxon>
        <taxon>Pseudomonadota</taxon>
        <taxon>Alphaproteobacteria</taxon>
        <taxon>Rhodobacterales</taxon>
        <taxon>Paracoccaceae</taxon>
        <taxon>Cognatiyoonia</taxon>
    </lineage>
</organism>
<evidence type="ECO:0000313" key="1">
    <source>
        <dbReference type="EMBL" id="SHH48175.1"/>
    </source>
</evidence>
<evidence type="ECO:0000313" key="2">
    <source>
        <dbReference type="Proteomes" id="UP000184074"/>
    </source>
</evidence>
<protein>
    <submittedName>
        <fullName evidence="1">Uncharacterized protein</fullName>
    </submittedName>
</protein>
<keyword evidence="2" id="KW-1185">Reference proteome</keyword>
<gene>
    <name evidence="1" type="ORF">SAMN05444003_3317</name>
</gene>
<reference evidence="1 2" key="1">
    <citation type="submission" date="2016-11" db="EMBL/GenBank/DDBJ databases">
        <authorList>
            <person name="Jaros S."/>
            <person name="Januszkiewicz K."/>
            <person name="Wedrychowicz H."/>
        </authorList>
    </citation>
    <scope>NUCLEOTIDE SEQUENCE [LARGE SCALE GENOMIC DNA]</scope>
    <source>
        <strain evidence="1 2">DSM 28715</strain>
    </source>
</reference>
<sequence length="30" mass="3414">MWQNYVVPVKLKQGFLDGVMLAAALVYEVM</sequence>